<name>D7UYN4_LISGR</name>
<dbReference type="Proteomes" id="UP000010119">
    <property type="component" value="Unassembled WGS sequence"/>
</dbReference>
<evidence type="ECO:0000313" key="3">
    <source>
        <dbReference type="Proteomes" id="UP000010119"/>
    </source>
</evidence>
<gene>
    <name evidence="2" type="ORF">HMPREF0556_12136</name>
</gene>
<accession>D7UYN4</accession>
<reference evidence="2" key="1">
    <citation type="submission" date="2010-06" db="EMBL/GenBank/DDBJ databases">
        <authorList>
            <person name="Muzny D."/>
            <person name="Qin X."/>
            <person name="Buhay C."/>
            <person name="Dugan-Rocha S."/>
            <person name="Ding Y."/>
            <person name="Chen G."/>
            <person name="Hawes A."/>
            <person name="Holder M."/>
            <person name="Jhangiani S."/>
            <person name="Johnson A."/>
            <person name="Khan Z."/>
            <person name="Li Z."/>
            <person name="Liu W."/>
            <person name="Liu X."/>
            <person name="Perez L."/>
            <person name="Shen H."/>
            <person name="Wang Q."/>
            <person name="Watt J."/>
            <person name="Xi L."/>
            <person name="Xin Y."/>
            <person name="Zhou J."/>
            <person name="Deng J."/>
            <person name="Jiang H."/>
            <person name="Liu Y."/>
            <person name="Qu J."/>
            <person name="Song X.-Z."/>
            <person name="Zhang L."/>
            <person name="Villasana D."/>
            <person name="Johnson A."/>
            <person name="Liu J."/>
            <person name="Liyanage D."/>
            <person name="Lorensuhewa L."/>
            <person name="Robinson T."/>
            <person name="Song A."/>
            <person name="Song B.-B."/>
            <person name="Dinh H."/>
            <person name="Thornton R."/>
            <person name="Coyle M."/>
            <person name="Francisco L."/>
            <person name="Jackson L."/>
            <person name="Javaid M."/>
            <person name="Korchina V."/>
            <person name="Kovar C."/>
            <person name="Mata R."/>
            <person name="Mathew T."/>
            <person name="Ngo R."/>
            <person name="Nguyen L."/>
            <person name="Nguyen N."/>
            <person name="Okwuonu G."/>
            <person name="Ongeri F."/>
            <person name="Pham C."/>
            <person name="Simmons D."/>
            <person name="Wilczek-Boney K."/>
            <person name="Hale W."/>
            <person name="Jakkamsetti A."/>
            <person name="Pham P."/>
            <person name="Ruth R."/>
            <person name="San Lucas F."/>
            <person name="Warren J."/>
            <person name="Zhang J."/>
            <person name="Zhao Z."/>
            <person name="Zhou C."/>
            <person name="Zhu D."/>
            <person name="Lee S."/>
            <person name="Bess C."/>
            <person name="Blankenburg K."/>
            <person name="Forbes L."/>
            <person name="Fu Q."/>
            <person name="Gubbala S."/>
            <person name="Hirani K."/>
            <person name="Jayaseelan J.C."/>
            <person name="Lara F."/>
            <person name="Munidasa M."/>
            <person name="Palculict T."/>
            <person name="Patil S."/>
            <person name="Pu L.-L."/>
            <person name="Saada N."/>
            <person name="Tang L."/>
            <person name="Weissenberger G."/>
            <person name="Zhu Y."/>
            <person name="Hemphill L."/>
            <person name="Shang Y."/>
            <person name="Youmans B."/>
            <person name="Ayvaz T."/>
            <person name="Ross M."/>
            <person name="Santibanez J."/>
            <person name="Aqrawi P."/>
            <person name="Gross S."/>
            <person name="Joshi V."/>
            <person name="Fowler G."/>
            <person name="Nazareth L."/>
            <person name="Reid J."/>
            <person name="Worley K."/>
            <person name="Petrosino J."/>
            <person name="Highlander S."/>
            <person name="Gibbs R."/>
        </authorList>
    </citation>
    <scope>NUCLEOTIDE SEQUENCE [LARGE SCALE GENOMIC DNA]</scope>
    <source>
        <strain evidence="2">DSM 20601</strain>
    </source>
</reference>
<feature type="transmembrane region" description="Helical" evidence="1">
    <location>
        <begin position="33"/>
        <end position="54"/>
    </location>
</feature>
<evidence type="ECO:0000313" key="2">
    <source>
        <dbReference type="EMBL" id="EFI83451.1"/>
    </source>
</evidence>
<feature type="transmembrane region" description="Helical" evidence="1">
    <location>
        <begin position="9"/>
        <end position="27"/>
    </location>
</feature>
<protein>
    <submittedName>
        <fullName evidence="2">Uncharacterized protein</fullName>
    </submittedName>
</protein>
<dbReference type="AlphaFoldDB" id="D7UYN4"/>
<keyword evidence="1" id="KW-0472">Membrane</keyword>
<organism evidence="2 3">
    <name type="scientific">Listeria grayi DSM 20601</name>
    <dbReference type="NCBI Taxonomy" id="525367"/>
    <lineage>
        <taxon>Bacteria</taxon>
        <taxon>Bacillati</taxon>
        <taxon>Bacillota</taxon>
        <taxon>Bacilli</taxon>
        <taxon>Bacillales</taxon>
        <taxon>Listeriaceae</taxon>
        <taxon>Listeria</taxon>
    </lineage>
</organism>
<feature type="transmembrane region" description="Helical" evidence="1">
    <location>
        <begin position="61"/>
        <end position="80"/>
    </location>
</feature>
<keyword evidence="1" id="KW-1133">Transmembrane helix</keyword>
<dbReference type="HOGENOM" id="CLU_2569681_0_0_9"/>
<keyword evidence="3" id="KW-1185">Reference proteome</keyword>
<comment type="caution">
    <text evidence="2">The sequence shown here is derived from an EMBL/GenBank/DDBJ whole genome shotgun (WGS) entry which is preliminary data.</text>
</comment>
<keyword evidence="1" id="KW-0812">Transmembrane</keyword>
<evidence type="ECO:0000256" key="1">
    <source>
        <dbReference type="SAM" id="Phobius"/>
    </source>
</evidence>
<proteinExistence type="predicted"/>
<dbReference type="STRING" id="525367.HMPREF0556_12136"/>
<dbReference type="EMBL" id="ACCR02000005">
    <property type="protein sequence ID" value="EFI83451.1"/>
    <property type="molecule type" value="Genomic_DNA"/>
</dbReference>
<sequence>MCLALRTRVLLLGITILAGILSGWALIWRGVPVLASIPIWARLLFLAACIGIAVMEWKGRFIWALAGLFFAVVISVLYVFD</sequence>